<dbReference type="Proteomes" id="UP000324159">
    <property type="component" value="Unassembled WGS sequence"/>
</dbReference>
<comment type="caution">
    <text evidence="2">The sequence shown here is derived from an EMBL/GenBank/DDBJ whole genome shotgun (WGS) entry which is preliminary data.</text>
</comment>
<accession>A0A5D3WJJ7</accession>
<keyword evidence="1" id="KW-1133">Transmembrane helix</keyword>
<dbReference type="OrthoDB" id="5395573at2"/>
<dbReference type="EMBL" id="VNIB01000005">
    <property type="protein sequence ID" value="TYO98737.1"/>
    <property type="molecule type" value="Genomic_DNA"/>
</dbReference>
<keyword evidence="1" id="KW-0812">Transmembrane</keyword>
<dbReference type="RefSeq" id="WP_148895675.1">
    <property type="nucleotide sequence ID" value="NZ_VNIB01000005.1"/>
</dbReference>
<keyword evidence="3" id="KW-1185">Reference proteome</keyword>
<proteinExistence type="predicted"/>
<reference evidence="2 3" key="1">
    <citation type="submission" date="2019-07" db="EMBL/GenBank/DDBJ databases">
        <title>Genomic Encyclopedia of Type Strains, Phase IV (KMG-IV): sequencing the most valuable type-strain genomes for metagenomic binning, comparative biology and taxonomic classification.</title>
        <authorList>
            <person name="Goeker M."/>
        </authorList>
    </citation>
    <scope>NUCLEOTIDE SEQUENCE [LARGE SCALE GENOMIC DNA]</scope>
    <source>
        <strain evidence="2 3">SS015</strain>
    </source>
</reference>
<sequence>MKPTINLATHEHLNRRAVYGVYALVGLLLLLALVFNLHAWFAGRAQLQRLDARIAELQQQLGIDESAPPVSDSDFARLQARIRFANRVIERDSYRWSLLLGHLERVLPRQVRISTIHPLFKEGKIRLSGEARSIADLQLLLDRLVASKFFSEVLILSQQTVDDPAGGDLVGFRIEVRGGGA</sequence>
<feature type="transmembrane region" description="Helical" evidence="1">
    <location>
        <begin position="20"/>
        <end position="43"/>
    </location>
</feature>
<dbReference type="Pfam" id="PF05137">
    <property type="entry name" value="PilN"/>
    <property type="match status" value="1"/>
</dbReference>
<keyword evidence="1" id="KW-0472">Membrane</keyword>
<dbReference type="AlphaFoldDB" id="A0A5D3WJJ7"/>
<evidence type="ECO:0000313" key="3">
    <source>
        <dbReference type="Proteomes" id="UP000324159"/>
    </source>
</evidence>
<evidence type="ECO:0000313" key="2">
    <source>
        <dbReference type="EMBL" id="TYO98737.1"/>
    </source>
</evidence>
<dbReference type="InterPro" id="IPR007813">
    <property type="entry name" value="PilN"/>
</dbReference>
<evidence type="ECO:0000256" key="1">
    <source>
        <dbReference type="SAM" id="Phobius"/>
    </source>
</evidence>
<organism evidence="2 3">
    <name type="scientific">Geothermobacter ehrlichii</name>
    <dbReference type="NCBI Taxonomy" id="213224"/>
    <lineage>
        <taxon>Bacteria</taxon>
        <taxon>Pseudomonadati</taxon>
        <taxon>Thermodesulfobacteriota</taxon>
        <taxon>Desulfuromonadia</taxon>
        <taxon>Desulfuromonadales</taxon>
        <taxon>Geothermobacteraceae</taxon>
        <taxon>Geothermobacter</taxon>
    </lineage>
</organism>
<protein>
    <submittedName>
        <fullName evidence="2">Type IV pilus assembly protein PilN</fullName>
    </submittedName>
</protein>
<name>A0A5D3WJJ7_9BACT</name>
<gene>
    <name evidence="2" type="ORF">EDC39_105106</name>
</gene>